<evidence type="ECO:0000313" key="3">
    <source>
        <dbReference type="Proteomes" id="UP000095780"/>
    </source>
</evidence>
<dbReference type="PANTHER" id="PTHR43404">
    <property type="entry name" value="LIPOPOLYSACCHARIDE CHOLINEPHOSPHOTRANSFERASE LICD"/>
    <property type="match status" value="1"/>
</dbReference>
<name>A0A174ZED2_9FIRM</name>
<dbReference type="Proteomes" id="UP000095780">
    <property type="component" value="Unassembled WGS sequence"/>
</dbReference>
<feature type="domain" description="LicD/FKTN/FKRP nucleotidyltransferase" evidence="1">
    <location>
        <begin position="40"/>
        <end position="275"/>
    </location>
</feature>
<dbReference type="InterPro" id="IPR052942">
    <property type="entry name" value="LPS_cholinephosphotransferase"/>
</dbReference>
<sequence length="326" mass="38219">MKFDNDFFNTEVREGFEISSMMKRAWAAQMEVFQVVSDICNRNGIRYFADFGTLLGAVRHKGMIPWDDDIDISLMRDEYNELIRILPGELPYGFVVAGMYADCERLQNAAFVPQLRVIADEELWDFNDYMKYFHGFPYQRAGIDIFPLDYISKDKEFADMQKQIIKLGMEILGKWNELNREGSLDKFVSEFGQLCNVNIELREDTKNYIWKLIDKVSSLCYRDEADYVSSMALWIDNDSYKMRKKCFDDVIEMPFENFVVKAPKNYDEVLKAEFGDYMIPVKGTADHTYPFYGHMEQELIKQIRRVGFKGSVDEFCEEVASGRLRV</sequence>
<organism evidence="2 3">
    <name type="scientific">Lachnospira eligens</name>
    <dbReference type="NCBI Taxonomy" id="39485"/>
    <lineage>
        <taxon>Bacteria</taxon>
        <taxon>Bacillati</taxon>
        <taxon>Bacillota</taxon>
        <taxon>Clostridia</taxon>
        <taxon>Lachnospirales</taxon>
        <taxon>Lachnospiraceae</taxon>
        <taxon>Lachnospira</taxon>
    </lineage>
</organism>
<dbReference type="AlphaFoldDB" id="A0A174ZED2"/>
<dbReference type="EMBL" id="CZBV01000004">
    <property type="protein sequence ID" value="CUQ85655.1"/>
    <property type="molecule type" value="Genomic_DNA"/>
</dbReference>
<dbReference type="RefSeq" id="WP_055287163.1">
    <property type="nucleotide sequence ID" value="NZ_CABIXW010000004.1"/>
</dbReference>
<reference evidence="2 3" key="1">
    <citation type="submission" date="2015-09" db="EMBL/GenBank/DDBJ databases">
        <authorList>
            <consortium name="Pathogen Informatics"/>
        </authorList>
    </citation>
    <scope>NUCLEOTIDE SEQUENCE [LARGE SCALE GENOMIC DNA]</scope>
    <source>
        <strain evidence="2 3">2789STDY5834878</strain>
    </source>
</reference>
<protein>
    <submittedName>
        <fullName evidence="2">LPS biosynthesis protein</fullName>
    </submittedName>
</protein>
<dbReference type="InterPro" id="IPR007074">
    <property type="entry name" value="LicD/FKTN/FKRP_NTP_transf"/>
</dbReference>
<accession>A0A174ZED2</accession>
<proteinExistence type="predicted"/>
<evidence type="ECO:0000313" key="2">
    <source>
        <dbReference type="EMBL" id="CUQ85655.1"/>
    </source>
</evidence>
<dbReference type="PANTHER" id="PTHR43404:SF2">
    <property type="entry name" value="LIPOPOLYSACCHARIDE CHOLINEPHOSPHOTRANSFERASE LICD"/>
    <property type="match status" value="1"/>
</dbReference>
<dbReference type="Pfam" id="PF04991">
    <property type="entry name" value="LicD"/>
    <property type="match status" value="1"/>
</dbReference>
<gene>
    <name evidence="2" type="ORF">ERS852492_01668</name>
</gene>
<evidence type="ECO:0000259" key="1">
    <source>
        <dbReference type="Pfam" id="PF04991"/>
    </source>
</evidence>
<dbReference type="GO" id="GO:0009100">
    <property type="term" value="P:glycoprotein metabolic process"/>
    <property type="evidence" value="ECO:0007669"/>
    <property type="project" value="UniProtKB-ARBA"/>
</dbReference>